<feature type="domain" description="Spore protein YkvP/CgeB glycosyl transferase-like" evidence="1">
    <location>
        <begin position="210"/>
        <end position="343"/>
    </location>
</feature>
<dbReference type="Proteomes" id="UP000321484">
    <property type="component" value="Unassembled WGS sequence"/>
</dbReference>
<sequence>MEQARTVLLSSRAASHHVWQASQFELEDVVAAVDDVHLLAPPGRAVSPAGLALHGAANRARRAVGRPRRRPIAATTEAIDAELFFAVFAAPHEIGMLPLVGPQLARSAVKVAFIVELWRPQVPSVADYLRQLRGFDHVFLFNRWAMDDVAALTGAQVSYLATAVDADRFAPRSPAPARVIDVMSYGRRLGPTHEALRRASAAGELFYHYDTVRGAFDVADHVEHREVLASTLQRSRYSIVYRNNDEPERVERTGGEESLTNRYFEVLAAGATMLGSAAQTPDFEACFDWPDAIVPIAAPDPRVADVVAELDADPARLERARRTAIAQSLRRHDWAHRWRQVLDTAGIAPRPQLAERLAHLERRAAAVEGAPTATGAGPGGAARP</sequence>
<dbReference type="EMBL" id="BJYK01000004">
    <property type="protein sequence ID" value="GEN79723.1"/>
    <property type="molecule type" value="Genomic_DNA"/>
</dbReference>
<proteinExistence type="predicted"/>
<dbReference type="AlphaFoldDB" id="A0A511YWY4"/>
<evidence type="ECO:0000313" key="2">
    <source>
        <dbReference type="EMBL" id="GEN79723.1"/>
    </source>
</evidence>
<dbReference type="InterPro" id="IPR055259">
    <property type="entry name" value="YkvP/CgeB_Glyco_trans-like"/>
</dbReference>
<protein>
    <recommendedName>
        <fullName evidence="1">Spore protein YkvP/CgeB glycosyl transferase-like domain-containing protein</fullName>
    </recommendedName>
</protein>
<name>A0A511YWY4_9CELL</name>
<dbReference type="Pfam" id="PF13524">
    <property type="entry name" value="Glyco_trans_1_2"/>
    <property type="match status" value="1"/>
</dbReference>
<reference evidence="2 3" key="1">
    <citation type="submission" date="2019-07" db="EMBL/GenBank/DDBJ databases">
        <title>Whole genome shotgun sequence of Actinotalea fermentans NBRC 105374.</title>
        <authorList>
            <person name="Hosoyama A."/>
            <person name="Uohara A."/>
            <person name="Ohji S."/>
            <person name="Ichikawa N."/>
        </authorList>
    </citation>
    <scope>NUCLEOTIDE SEQUENCE [LARGE SCALE GENOMIC DNA]</scope>
    <source>
        <strain evidence="2 3">NBRC 105374</strain>
    </source>
</reference>
<evidence type="ECO:0000313" key="3">
    <source>
        <dbReference type="Proteomes" id="UP000321484"/>
    </source>
</evidence>
<comment type="caution">
    <text evidence="2">The sequence shown here is derived from an EMBL/GenBank/DDBJ whole genome shotgun (WGS) entry which is preliminary data.</text>
</comment>
<gene>
    <name evidence="2" type="ORF">AFE02nite_14570</name>
</gene>
<accession>A0A511YWY4</accession>
<keyword evidence="3" id="KW-1185">Reference proteome</keyword>
<evidence type="ECO:0000259" key="1">
    <source>
        <dbReference type="Pfam" id="PF13524"/>
    </source>
</evidence>
<organism evidence="2 3">
    <name type="scientific">Actinotalea fermentans</name>
    <dbReference type="NCBI Taxonomy" id="43671"/>
    <lineage>
        <taxon>Bacteria</taxon>
        <taxon>Bacillati</taxon>
        <taxon>Actinomycetota</taxon>
        <taxon>Actinomycetes</taxon>
        <taxon>Micrococcales</taxon>
        <taxon>Cellulomonadaceae</taxon>
        <taxon>Actinotalea</taxon>
    </lineage>
</organism>